<reference evidence="1 2" key="1">
    <citation type="submission" date="2016-02" db="EMBL/GenBank/DDBJ databases">
        <title>Complete genome sequence of a polyvalent bacteriophage, SEGD1, simultaneously inhibiting both Salmonella enterica and Escherichia coli O157:H7.</title>
        <authorList>
            <person name="Fan J."/>
            <person name="Ma J."/>
        </authorList>
    </citation>
    <scope>NUCLEOTIDE SEQUENCE [LARGE SCALE GENOMIC DNA]</scope>
</reference>
<evidence type="ECO:0000313" key="1">
    <source>
        <dbReference type="EMBL" id="AMR59759.1"/>
    </source>
</evidence>
<dbReference type="Proteomes" id="UP000223976">
    <property type="component" value="Segment"/>
</dbReference>
<protein>
    <submittedName>
        <fullName evidence="1">Uncharacterized protein</fullName>
    </submittedName>
</protein>
<sequence>MQINRTVSKSKEVVYNVEDGDVMQFRAVIDEQHVLQVVYSKEEMTRAHSRVLEKLVAKAKQRDGIKSYNVMYGYQLREVEGELLITPVPVTA</sequence>
<dbReference type="EMBL" id="KU726251">
    <property type="protein sequence ID" value="AMR59759.1"/>
    <property type="molecule type" value="Genomic_DNA"/>
</dbReference>
<evidence type="ECO:0000313" key="2">
    <source>
        <dbReference type="Proteomes" id="UP000223976"/>
    </source>
</evidence>
<name>A0A142IIH1_9CAUD</name>
<proteinExistence type="predicted"/>
<organism evidence="1 2">
    <name type="scientific">Enterobacteria phage SEGD1</name>
    <dbReference type="NCBI Taxonomy" id="1805456"/>
    <lineage>
        <taxon>Viruses</taxon>
        <taxon>Duplodnaviria</taxon>
        <taxon>Heunggongvirae</taxon>
        <taxon>Uroviricota</taxon>
        <taxon>Caudoviricetes</taxon>
        <taxon>Chimalliviridae</taxon>
        <taxon>Seoulvirus</taxon>
        <taxon>Seoulvirus SPN3US</taxon>
    </lineage>
</organism>
<gene>
    <name evidence="1" type="ORF">SEGD1_112</name>
</gene>
<accession>A0A142IIH1</accession>